<dbReference type="PANTHER" id="PTHR35530">
    <property type="entry name" value="TAUTOMERASE-RELATED"/>
    <property type="match status" value="1"/>
</dbReference>
<keyword evidence="2" id="KW-0413">Isomerase</keyword>
<evidence type="ECO:0000256" key="2">
    <source>
        <dbReference type="ARBA" id="ARBA00023235"/>
    </source>
</evidence>
<accession>A0ABY8TZC7</accession>
<dbReference type="EMBL" id="CP126212">
    <property type="protein sequence ID" value="WIA14440.1"/>
    <property type="molecule type" value="Genomic_DNA"/>
</dbReference>
<sequence>MPLIIVETNASLDPAQKRSLAVKLTELFTKTLHTAAAHTHVQVTDNQFLSLGGNPESPAAVVTIKAAESSISRDARKDLVAGISAALPQHLQCLSGDRIYMIFEEQPVQNFAVGDSIMTFNTMHTAKSVENFAEVAP</sequence>
<name>A0ABY8TZC7_TETOB</name>
<comment type="similarity">
    <text evidence="1">Belongs to the 4-oxalocrotonate tautomerase family.</text>
</comment>
<evidence type="ECO:0000313" key="5">
    <source>
        <dbReference type="Proteomes" id="UP001244341"/>
    </source>
</evidence>
<dbReference type="Gene3D" id="3.30.429.10">
    <property type="entry name" value="Macrophage Migration Inhibitory Factor"/>
    <property type="match status" value="1"/>
</dbReference>
<dbReference type="InterPro" id="IPR004370">
    <property type="entry name" value="4-OT-like_dom"/>
</dbReference>
<evidence type="ECO:0000259" key="3">
    <source>
        <dbReference type="Pfam" id="PF01361"/>
    </source>
</evidence>
<reference evidence="4 5" key="1">
    <citation type="submission" date="2023-05" db="EMBL/GenBank/DDBJ databases">
        <title>A 100% complete, gapless, phased diploid assembly of the Scenedesmus obliquus UTEX 3031 genome.</title>
        <authorList>
            <person name="Biondi T.C."/>
            <person name="Hanschen E.R."/>
            <person name="Kwon T."/>
            <person name="Eng W."/>
            <person name="Kruse C.P.S."/>
            <person name="Koehler S.I."/>
            <person name="Kunde Y."/>
            <person name="Gleasner C.D."/>
            <person name="You Mak K.T."/>
            <person name="Polle J."/>
            <person name="Hovde B.T."/>
            <person name="Starkenburg S.R."/>
        </authorList>
    </citation>
    <scope>NUCLEOTIDE SEQUENCE [LARGE SCALE GENOMIC DNA]</scope>
    <source>
        <strain evidence="4 5">DOE0152z</strain>
    </source>
</reference>
<dbReference type="PANTHER" id="PTHR35530:SF1">
    <property type="entry name" value="2-HYDROXYMUCONATE TAUTOMERASE"/>
    <property type="match status" value="1"/>
</dbReference>
<proteinExistence type="inferred from homology"/>
<gene>
    <name evidence="4" type="ORF">OEZ85_002966</name>
</gene>
<evidence type="ECO:0000256" key="1">
    <source>
        <dbReference type="ARBA" id="ARBA00006723"/>
    </source>
</evidence>
<feature type="domain" description="4-oxalocrotonate tautomerase-like" evidence="3">
    <location>
        <begin position="61"/>
        <end position="118"/>
    </location>
</feature>
<dbReference type="SUPFAM" id="SSF55331">
    <property type="entry name" value="Tautomerase/MIF"/>
    <property type="match status" value="1"/>
</dbReference>
<organism evidence="4 5">
    <name type="scientific">Tetradesmus obliquus</name>
    <name type="common">Green alga</name>
    <name type="synonym">Acutodesmus obliquus</name>
    <dbReference type="NCBI Taxonomy" id="3088"/>
    <lineage>
        <taxon>Eukaryota</taxon>
        <taxon>Viridiplantae</taxon>
        <taxon>Chlorophyta</taxon>
        <taxon>core chlorophytes</taxon>
        <taxon>Chlorophyceae</taxon>
        <taxon>CS clade</taxon>
        <taxon>Sphaeropleales</taxon>
        <taxon>Scenedesmaceae</taxon>
        <taxon>Tetradesmus</taxon>
    </lineage>
</organism>
<keyword evidence="5" id="KW-1185">Reference proteome</keyword>
<evidence type="ECO:0000313" key="4">
    <source>
        <dbReference type="EMBL" id="WIA14440.1"/>
    </source>
</evidence>
<dbReference type="InterPro" id="IPR014347">
    <property type="entry name" value="Tautomerase/MIF_sf"/>
</dbReference>
<dbReference type="Proteomes" id="UP001244341">
    <property type="component" value="Chromosome 5b"/>
</dbReference>
<protein>
    <recommendedName>
        <fullName evidence="3">4-oxalocrotonate tautomerase-like domain-containing protein</fullName>
    </recommendedName>
</protein>
<dbReference type="Pfam" id="PF01361">
    <property type="entry name" value="Tautomerase"/>
    <property type="match status" value="1"/>
</dbReference>